<evidence type="ECO:0008006" key="4">
    <source>
        <dbReference type="Google" id="ProtNLM"/>
    </source>
</evidence>
<feature type="transmembrane region" description="Helical" evidence="1">
    <location>
        <begin position="742"/>
        <end position="764"/>
    </location>
</feature>
<feature type="transmembrane region" description="Helical" evidence="1">
    <location>
        <begin position="632"/>
        <end position="653"/>
    </location>
</feature>
<accession>K1LQH0</accession>
<dbReference type="HOGENOM" id="CLU_340876_0_0_9"/>
<proteinExistence type="predicted"/>
<dbReference type="PANTHER" id="PTHR43471">
    <property type="entry name" value="ABC TRANSPORTER PERMEASE"/>
    <property type="match status" value="1"/>
</dbReference>
<comment type="caution">
    <text evidence="2">The sequence shown here is derived from an EMBL/GenBank/DDBJ whole genome shotgun (WGS) entry which is preliminary data.</text>
</comment>
<feature type="transmembrane region" description="Helical" evidence="1">
    <location>
        <begin position="297"/>
        <end position="316"/>
    </location>
</feature>
<feature type="transmembrane region" description="Helical" evidence="1">
    <location>
        <begin position="359"/>
        <end position="378"/>
    </location>
</feature>
<dbReference type="STRING" id="883112.HMPREF9707_01255"/>
<reference evidence="2 3" key="1">
    <citation type="submission" date="2012-07" db="EMBL/GenBank/DDBJ databases">
        <title>The Genome Sequence of Facklamia ignava CCUG 37419.</title>
        <authorList>
            <consortium name="The Broad Institute Genome Sequencing Platform"/>
            <person name="Earl A."/>
            <person name="Ward D."/>
            <person name="Feldgarden M."/>
            <person name="Gevers D."/>
            <person name="Huys G."/>
            <person name="Walker B."/>
            <person name="Young S.K."/>
            <person name="Zeng Q."/>
            <person name="Gargeya S."/>
            <person name="Fitzgerald M."/>
            <person name="Haas B."/>
            <person name="Abouelleil A."/>
            <person name="Alvarado L."/>
            <person name="Arachchi H.M."/>
            <person name="Berlin A.M."/>
            <person name="Chapman S.B."/>
            <person name="Goldberg J."/>
            <person name="Griggs A."/>
            <person name="Gujja S."/>
            <person name="Hansen M."/>
            <person name="Howarth C."/>
            <person name="Imamovic A."/>
            <person name="Larimer J."/>
            <person name="McCowen C."/>
            <person name="Montmayeur A."/>
            <person name="Murphy C."/>
            <person name="Neiman D."/>
            <person name="Pearson M."/>
            <person name="Priest M."/>
            <person name="Roberts A."/>
            <person name="Saif S."/>
            <person name="Shea T."/>
            <person name="Sisk P."/>
            <person name="Sykes S."/>
            <person name="Wortman J."/>
            <person name="Nusbaum C."/>
            <person name="Birren B."/>
        </authorList>
    </citation>
    <scope>NUCLEOTIDE SEQUENCE [LARGE SCALE GENOMIC DNA]</scope>
    <source>
        <strain evidence="2 3">CCUG 37419</strain>
    </source>
</reference>
<keyword evidence="3" id="KW-1185">Reference proteome</keyword>
<feature type="transmembrane region" description="Helical" evidence="1">
    <location>
        <begin position="771"/>
        <end position="791"/>
    </location>
</feature>
<evidence type="ECO:0000256" key="1">
    <source>
        <dbReference type="SAM" id="Phobius"/>
    </source>
</evidence>
<feature type="transmembrane region" description="Helical" evidence="1">
    <location>
        <begin position="421"/>
        <end position="439"/>
    </location>
</feature>
<feature type="transmembrane region" description="Helical" evidence="1">
    <location>
        <begin position="267"/>
        <end position="290"/>
    </location>
</feature>
<feature type="transmembrane region" description="Helical" evidence="1">
    <location>
        <begin position="210"/>
        <end position="240"/>
    </location>
</feature>
<feature type="transmembrane region" description="Helical" evidence="1">
    <location>
        <begin position="824"/>
        <end position="844"/>
    </location>
</feature>
<keyword evidence="1" id="KW-0812">Transmembrane</keyword>
<feature type="transmembrane region" description="Helical" evidence="1">
    <location>
        <begin position="170"/>
        <end position="189"/>
    </location>
</feature>
<dbReference type="Proteomes" id="UP000005147">
    <property type="component" value="Unassembled WGS sequence"/>
</dbReference>
<organism evidence="2 3">
    <name type="scientific">Falseniella ignava CCUG 37419</name>
    <dbReference type="NCBI Taxonomy" id="883112"/>
    <lineage>
        <taxon>Bacteria</taxon>
        <taxon>Bacillati</taxon>
        <taxon>Bacillota</taxon>
        <taxon>Bacilli</taxon>
        <taxon>Lactobacillales</taxon>
        <taxon>Aerococcaceae</taxon>
        <taxon>Falseniella</taxon>
    </lineage>
</organism>
<evidence type="ECO:0000313" key="2">
    <source>
        <dbReference type="EMBL" id="EKB54327.1"/>
    </source>
</evidence>
<dbReference type="AlphaFoldDB" id="K1LQH0"/>
<dbReference type="EMBL" id="AGZE01000033">
    <property type="protein sequence ID" value="EKB54327.1"/>
    <property type="molecule type" value="Genomic_DNA"/>
</dbReference>
<keyword evidence="1" id="KW-0472">Membrane</keyword>
<sequence>MNKYLFELKKLYRNGSFLVLLVVSVMLSILNIFMVQSQNLQDNFNSANYEQYSMKFMTIFQGESDDLEDKLDASLDVSPGQLHMWSVYEDPEAIVVATEDGRGMSIENKELEFKYIREALEIDQIELNQEQKDALDYIEMLANYEKKQKESNDSYQHQGAITTLLADGSLLLGIIPLLIIAILSIRYVGEDWEEGSIVFQRTLPVRRSQVMFYRYLSSVSLLIIYLGLITLMTIMIHLIMGSEIGDWFYPYRILISNWAHLPAYQIYSIYLLIFLVKGMLLIGFTYLLVASIKKVNLAYLLTVSLFGLISILTLFFQQMQSIWNPFFVRLQEQVMGFLKLVPVNRFRAEPMLVGTPLRWGVLLVWLLFSVLFISLAIYQFKQNKSVSYLFKSREVIRIHRPEWRTFTMESLKLNHFLSKQFLSGILAVIIAGIASIILLENRSHHVQPVIADYFKENYAEIINDYTSQLEEYQVLLDQEPVGSDRAFMIESLMDFIENDFLNYYQTIYDSMSERIQAYETGDSQTYYQSFEPELSIYYNPNQMYQSLDDGLFYLPREDYYETGDFPSEYGYRISQERLEEMIRRDIRPILGSGITYTEYDRPKEAADYWSERANYQLRDNSSLGLLYRFIHIYRFDLIILVLITVAAGAGYSLEGRKRASLAWVYTLPQERVEVMHQKLLVALRRTFTIILSSVLVIGLIGVLSDGFGQWQTPILHYDRLVDLTNIANEFERSYHWMALGSVIVHSLLYVCLSSIFVILISLVLSTYFSQPWFVGGSTLLMLGIGYSLNYLPWSGWQSYLPFNYLNIVPILDGSYIFTMNIGQINLIVGYIVLIIWIVLAYSLLRYRLKRMRLFQ</sequence>
<name>K1LQH0_9LACT</name>
<gene>
    <name evidence="2" type="ORF">HMPREF9707_01255</name>
</gene>
<feature type="transmembrane region" description="Helical" evidence="1">
    <location>
        <begin position="12"/>
        <end position="34"/>
    </location>
</feature>
<evidence type="ECO:0000313" key="3">
    <source>
        <dbReference type="Proteomes" id="UP000005147"/>
    </source>
</evidence>
<dbReference type="RefSeq" id="WP_006701898.1">
    <property type="nucleotide sequence ID" value="NZ_JH932301.1"/>
</dbReference>
<dbReference type="PATRIC" id="fig|883112.3.peg.1249"/>
<protein>
    <recommendedName>
        <fullName evidence="4">ABC transporter permease</fullName>
    </recommendedName>
</protein>
<feature type="transmembrane region" description="Helical" evidence="1">
    <location>
        <begin position="686"/>
        <end position="703"/>
    </location>
</feature>
<dbReference type="eggNOG" id="COG1277">
    <property type="taxonomic scope" value="Bacteria"/>
</dbReference>
<keyword evidence="1" id="KW-1133">Transmembrane helix</keyword>